<proteinExistence type="predicted"/>
<evidence type="ECO:0008006" key="2">
    <source>
        <dbReference type="Google" id="ProtNLM"/>
    </source>
</evidence>
<sequence length="152" mass="17004">MVQDLHAVMHSTTNASTSMERHHSYFPLCNIEQLMVLERDLQSLPGLKKELVTSLGLAGVATVKETVWSILKPAMSNDLAQKVTWCGLNGKLAFERLQLKAVVVDAVRRNPDCSSATDNDIAKAIRRWFYWAGDRNGGRRKRQQARTQPGPS</sequence>
<gene>
    <name evidence="1" type="ORF">EH28_00414</name>
</gene>
<reference evidence="1" key="1">
    <citation type="journal article" date="2015" name="PLoS Genet.">
        <title>Genome Sequencing of the Perciform Fish Larimichthys crocea Provides Insights into Molecular and Genetic Mechanisms of Stress Adaptation.</title>
        <authorList>
            <person name="Ao J."/>
            <person name="Mu Y."/>
            <person name="Xiang L.X."/>
            <person name="Fan D."/>
            <person name="Feng M."/>
            <person name="Zhang S."/>
            <person name="Shi Q."/>
            <person name="Zhu L.Y."/>
            <person name="Li T."/>
            <person name="Ding Y."/>
            <person name="Nie L."/>
            <person name="Li Q."/>
            <person name="Dong W.R."/>
            <person name="Jiang L."/>
            <person name="Sun B."/>
            <person name="Zhang X."/>
            <person name="Li M."/>
            <person name="Zhang H.Q."/>
            <person name="Xie S."/>
            <person name="Zhu Y."/>
            <person name="Jiang X."/>
            <person name="Wang X."/>
            <person name="Mu P."/>
            <person name="Chen W."/>
            <person name="Yue Z."/>
            <person name="Wang Z."/>
            <person name="Wang J."/>
            <person name="Shao J.Z."/>
            <person name="Chen X."/>
        </authorList>
    </citation>
    <scope>NUCLEOTIDE SEQUENCE [LARGE SCALE GENOMIC DNA]</scope>
    <source>
        <strain evidence="1">SSNF</strain>
        <tissue evidence="1">Blood</tissue>
    </source>
</reference>
<dbReference type="EMBL" id="KQ042287">
    <property type="protein sequence ID" value="KKF16260.1"/>
    <property type="molecule type" value="Genomic_DNA"/>
</dbReference>
<evidence type="ECO:0000313" key="1">
    <source>
        <dbReference type="EMBL" id="KKF16260.1"/>
    </source>
</evidence>
<accession>A0A0F8AF82</accession>
<organism evidence="1">
    <name type="scientific">Larimichthys crocea</name>
    <name type="common">Large yellow croaker</name>
    <name type="synonym">Pseudosciaena crocea</name>
    <dbReference type="NCBI Taxonomy" id="215358"/>
    <lineage>
        <taxon>Eukaryota</taxon>
        <taxon>Metazoa</taxon>
        <taxon>Chordata</taxon>
        <taxon>Craniata</taxon>
        <taxon>Vertebrata</taxon>
        <taxon>Euteleostomi</taxon>
        <taxon>Actinopterygii</taxon>
        <taxon>Neopterygii</taxon>
        <taxon>Teleostei</taxon>
        <taxon>Neoteleostei</taxon>
        <taxon>Acanthomorphata</taxon>
        <taxon>Eupercaria</taxon>
        <taxon>Sciaenidae</taxon>
        <taxon>Larimichthys</taxon>
    </lineage>
</organism>
<name>A0A0F8AF82_LARCR</name>
<protein>
    <recommendedName>
        <fullName evidence="2">DUF4806 domain-containing protein</fullName>
    </recommendedName>
</protein>
<dbReference type="PANTHER" id="PTHR34153:SF2">
    <property type="entry name" value="SI:CH211-262H13.3-RELATED"/>
    <property type="match status" value="1"/>
</dbReference>
<dbReference type="PANTHER" id="PTHR34153">
    <property type="entry name" value="SI:CH211-262H13.3-RELATED-RELATED"/>
    <property type="match status" value="1"/>
</dbReference>
<dbReference type="AlphaFoldDB" id="A0A0F8AF82"/>